<gene>
    <name evidence="1" type="ORF">g.434</name>
</gene>
<sequence length="191" mass="22051">DPSAHISDICSRANRVLGLINRTCRQHFAIPAIRTLYVTLVRPILEYSVTVWSPHQVGHCSSLDAVQRRFLRMVGVKMGYRYLETNLEEVGQQLHLPSLAARRALLDLMFLYRLLNSLIDCPNILQMINFHVPRQSRHPQLFSRNFHPTNYTYYSTLPRIMRLGNDACADLDFFGPSTESFKRCALAFILK</sequence>
<accession>A0A1B6HKD4</accession>
<organism evidence="1">
    <name type="scientific">Homalodisca liturata</name>
    <dbReference type="NCBI Taxonomy" id="320908"/>
    <lineage>
        <taxon>Eukaryota</taxon>
        <taxon>Metazoa</taxon>
        <taxon>Ecdysozoa</taxon>
        <taxon>Arthropoda</taxon>
        <taxon>Hexapoda</taxon>
        <taxon>Insecta</taxon>
        <taxon>Pterygota</taxon>
        <taxon>Neoptera</taxon>
        <taxon>Paraneoptera</taxon>
        <taxon>Hemiptera</taxon>
        <taxon>Auchenorrhyncha</taxon>
        <taxon>Membracoidea</taxon>
        <taxon>Cicadellidae</taxon>
        <taxon>Cicadellinae</taxon>
        <taxon>Proconiini</taxon>
        <taxon>Homalodisca</taxon>
    </lineage>
</organism>
<reference evidence="1" key="1">
    <citation type="submission" date="2015-11" db="EMBL/GenBank/DDBJ databases">
        <title>De novo transcriptome assembly of four potential Pierce s Disease insect vectors from Arizona vineyards.</title>
        <authorList>
            <person name="Tassone E.E."/>
        </authorList>
    </citation>
    <scope>NUCLEOTIDE SEQUENCE</scope>
</reference>
<dbReference type="EMBL" id="GECU01032570">
    <property type="protein sequence ID" value="JAS75136.1"/>
    <property type="molecule type" value="Transcribed_RNA"/>
</dbReference>
<name>A0A1B6HKD4_9HEMI</name>
<feature type="non-terminal residue" evidence="1">
    <location>
        <position position="1"/>
    </location>
</feature>
<evidence type="ECO:0000313" key="1">
    <source>
        <dbReference type="EMBL" id="JAS75136.1"/>
    </source>
</evidence>
<proteinExistence type="predicted"/>
<protein>
    <submittedName>
        <fullName evidence="1">Uncharacterized protein</fullName>
    </submittedName>
</protein>
<dbReference type="AlphaFoldDB" id="A0A1B6HKD4"/>